<dbReference type="SMART" id="SM00098">
    <property type="entry name" value="alkPPc"/>
    <property type="match status" value="1"/>
</dbReference>
<accession>A0ABQ1JJN6</accession>
<comment type="similarity">
    <text evidence="2">Belongs to the alkaline phosphatase family.</text>
</comment>
<dbReference type="RefSeq" id="WP_188619652.1">
    <property type="nucleotide sequence ID" value="NZ_BMJE01000001.1"/>
</dbReference>
<dbReference type="InterPro" id="IPR017850">
    <property type="entry name" value="Alkaline_phosphatase_core_sf"/>
</dbReference>
<dbReference type="Pfam" id="PF00245">
    <property type="entry name" value="Alk_phosphatase"/>
    <property type="match status" value="1"/>
</dbReference>
<comment type="caution">
    <text evidence="3">The sequence shown here is derived from an EMBL/GenBank/DDBJ whole genome shotgun (WGS) entry which is preliminary data.</text>
</comment>
<dbReference type="InterPro" id="IPR001952">
    <property type="entry name" value="Alkaline_phosphatase"/>
</dbReference>
<dbReference type="Gene3D" id="1.10.60.40">
    <property type="match status" value="1"/>
</dbReference>
<evidence type="ECO:0000256" key="2">
    <source>
        <dbReference type="RuleBase" id="RU003946"/>
    </source>
</evidence>
<dbReference type="SUPFAM" id="SSF53649">
    <property type="entry name" value="Alkaline phosphatase-like"/>
    <property type="match status" value="1"/>
</dbReference>
<dbReference type="CDD" id="cd16012">
    <property type="entry name" value="ALP"/>
    <property type="match status" value="1"/>
</dbReference>
<dbReference type="Gene3D" id="3.40.720.10">
    <property type="entry name" value="Alkaline Phosphatase, subunit A"/>
    <property type="match status" value="1"/>
</dbReference>
<keyword evidence="4" id="KW-1185">Reference proteome</keyword>
<dbReference type="EMBL" id="BMJE01000001">
    <property type="protein sequence ID" value="GGB68037.1"/>
    <property type="molecule type" value="Genomic_DNA"/>
</dbReference>
<dbReference type="Proteomes" id="UP000615760">
    <property type="component" value="Unassembled WGS sequence"/>
</dbReference>
<reference evidence="4" key="1">
    <citation type="journal article" date="2019" name="Int. J. Syst. Evol. Microbiol.">
        <title>The Global Catalogue of Microorganisms (GCM) 10K type strain sequencing project: providing services to taxonomists for standard genome sequencing and annotation.</title>
        <authorList>
            <consortium name="The Broad Institute Genomics Platform"/>
            <consortium name="The Broad Institute Genome Sequencing Center for Infectious Disease"/>
            <person name="Wu L."/>
            <person name="Ma J."/>
        </authorList>
    </citation>
    <scope>NUCLEOTIDE SEQUENCE [LARGE SCALE GENOMIC DNA]</scope>
    <source>
        <strain evidence="4">CGMCC 1.15461</strain>
    </source>
</reference>
<gene>
    <name evidence="3" type="ORF">GCM10007424_05030</name>
</gene>
<protein>
    <submittedName>
        <fullName evidence="3">Alkaline phosphatase</fullName>
    </submittedName>
</protein>
<dbReference type="PANTHER" id="PTHR11596:SF5">
    <property type="entry name" value="ALKALINE PHOSPHATASE"/>
    <property type="match status" value="1"/>
</dbReference>
<organism evidence="3 4">
    <name type="scientific">Flavobacterium suaedae</name>
    <dbReference type="NCBI Taxonomy" id="1767027"/>
    <lineage>
        <taxon>Bacteria</taxon>
        <taxon>Pseudomonadati</taxon>
        <taxon>Bacteroidota</taxon>
        <taxon>Flavobacteriia</taxon>
        <taxon>Flavobacteriales</taxon>
        <taxon>Flavobacteriaceae</taxon>
        <taxon>Flavobacterium</taxon>
    </lineage>
</organism>
<proteinExistence type="inferred from homology"/>
<evidence type="ECO:0000313" key="4">
    <source>
        <dbReference type="Proteomes" id="UP000615760"/>
    </source>
</evidence>
<dbReference type="PRINTS" id="PR00113">
    <property type="entry name" value="ALKPHPHTASE"/>
</dbReference>
<keyword evidence="1" id="KW-0597">Phosphoprotein</keyword>
<evidence type="ECO:0000256" key="1">
    <source>
        <dbReference type="ARBA" id="ARBA00022553"/>
    </source>
</evidence>
<evidence type="ECO:0000313" key="3">
    <source>
        <dbReference type="EMBL" id="GGB68037.1"/>
    </source>
</evidence>
<dbReference type="PANTHER" id="PTHR11596">
    <property type="entry name" value="ALKALINE PHOSPHATASE"/>
    <property type="match status" value="1"/>
</dbReference>
<sequence>MDRRKFFRAGSLATIGAAVLNPFRTDQELIDFDSLTGKDKKAKNIIFLVSDGMSSGTLNMADIYLNRKMGRSSNWIQLYKDQRVSRALMETASASSIVTDSAAGSSSWGGGFRVNNGSLNVGPNGEEHLPILQKFKMSGKKVGCVTSVPITHATPAGFCINSNSRNAQPEIAKDYLRIGFDIMMGGGDKYFNAEKRTDGEDLYSQYKAKGWQIVRNTQEMNKAGNNNPVLGIFGEDAMPYSLDRSSSKELTNSTPTLAEMTQKAIDHMKGSKKGFALQVEGGKVDWGAHSNDVGALLYDQVAFDEAIKVAIDFAEEDGETLVIITTDHGNANPGIIYGKEANDNFDSLQNYKQTNEWILNEIKPTSTTAQVKELVDYANGHAITDEEAKTILSYYTGTFGKQNGLYNYKNVPFEKYAEIQKKYNSIGWISMQHSADHVELAMFGPGSELLKPFVKNTDLHYLMLQAAEVENKF</sequence>
<name>A0ABQ1JJN6_9FLAO</name>